<evidence type="ECO:0000313" key="1">
    <source>
        <dbReference type="EnsemblMetazoa" id="GAUT017367-PA"/>
    </source>
</evidence>
<reference evidence="1" key="1">
    <citation type="submission" date="2020-05" db="UniProtKB">
        <authorList>
            <consortium name="EnsemblMetazoa"/>
        </authorList>
    </citation>
    <scope>IDENTIFICATION</scope>
    <source>
        <strain evidence="1">TTRI</strain>
    </source>
</reference>
<name>A0A1A9UVS2_GLOAU</name>
<proteinExistence type="predicted"/>
<organism evidence="1 2">
    <name type="scientific">Glossina austeni</name>
    <name type="common">Savannah tsetse fly</name>
    <dbReference type="NCBI Taxonomy" id="7395"/>
    <lineage>
        <taxon>Eukaryota</taxon>
        <taxon>Metazoa</taxon>
        <taxon>Ecdysozoa</taxon>
        <taxon>Arthropoda</taxon>
        <taxon>Hexapoda</taxon>
        <taxon>Insecta</taxon>
        <taxon>Pterygota</taxon>
        <taxon>Neoptera</taxon>
        <taxon>Endopterygota</taxon>
        <taxon>Diptera</taxon>
        <taxon>Brachycera</taxon>
        <taxon>Muscomorpha</taxon>
        <taxon>Hippoboscoidea</taxon>
        <taxon>Glossinidae</taxon>
        <taxon>Glossina</taxon>
    </lineage>
</organism>
<accession>A0A1A9UVS2</accession>
<evidence type="ECO:0000313" key="2">
    <source>
        <dbReference type="Proteomes" id="UP000078200"/>
    </source>
</evidence>
<dbReference type="AlphaFoldDB" id="A0A1A9UVS2"/>
<dbReference type="EnsemblMetazoa" id="GAUT017367-RA">
    <property type="protein sequence ID" value="GAUT017367-PA"/>
    <property type="gene ID" value="GAUT017367"/>
</dbReference>
<sequence>MFPQHSSATQLSYRFTIISKKLSIYVIVHPSELLPTTAQVTNSNTTIITICGKQLVCNQGGKRLLTGDMKAPNTIFITLYIRVERRLSEIDIFCLKLSIVVNDLQVCAINYSAGHSDIHANDKSNRNNHEVDLIFCSSFNIVFENEFLLQQQQQQQQQTQYRKLPIELVIWHAFRTWLVLKLWLWLELNLALHYIYTGPMDTAISILYRCQEICAKIKLFLGLYAM</sequence>
<dbReference type="Proteomes" id="UP000078200">
    <property type="component" value="Unassembled WGS sequence"/>
</dbReference>
<protein>
    <submittedName>
        <fullName evidence="1">Uncharacterized protein</fullName>
    </submittedName>
</protein>
<keyword evidence="2" id="KW-1185">Reference proteome</keyword>
<dbReference type="VEuPathDB" id="VectorBase:GAUT017367"/>